<keyword evidence="1" id="KW-0175">Coiled coil</keyword>
<comment type="caution">
    <text evidence="2">The sequence shown here is derived from an EMBL/GenBank/DDBJ whole genome shotgun (WGS) entry which is preliminary data.</text>
</comment>
<dbReference type="Proteomes" id="UP001170379">
    <property type="component" value="Unassembled WGS sequence"/>
</dbReference>
<name>A0ABT7C687_9MICO</name>
<keyword evidence="3" id="KW-1185">Reference proteome</keyword>
<evidence type="ECO:0000313" key="2">
    <source>
        <dbReference type="EMBL" id="MDJ1370618.1"/>
    </source>
</evidence>
<evidence type="ECO:0008006" key="4">
    <source>
        <dbReference type="Google" id="ProtNLM"/>
    </source>
</evidence>
<dbReference type="EMBL" id="PXVD01000005">
    <property type="protein sequence ID" value="MDJ1370618.1"/>
    <property type="molecule type" value="Genomic_DNA"/>
</dbReference>
<sequence length="301" mass="32362">MKIKATPLTAEQLREEAAKALAAEQRAMLNQGEDAFVDGAPTRDFLMRSLDKILVAQRPTAISFVRRMRRKAPHAAPADLIRATDNWYRRTAMGTGGGVGAAAAIPGVGTAASVAIVSAEVVSFLELTALYALALAEIHGDATEDPDRSRTLVMAVMMGERGQKLVQEFIGKRGPVSLVGSKFWGELVTQAMPQLLVNELGGKLANDFLKQYTSKQVAGTVGKLLPLGIGVAMGLFANRGLANEVIATARTAFGPAPATFVGDLSDASLTVADVERQLRKLEKKIKRKELRSKPRRREITK</sequence>
<reference evidence="2" key="1">
    <citation type="submission" date="2018-03" db="EMBL/GenBank/DDBJ databases">
        <authorList>
            <person name="Nunes O.C."/>
            <person name="Lopes A.R."/>
            <person name="Froufe H."/>
            <person name="Munoz-Merida A."/>
            <person name="Barroso C."/>
            <person name="Egas C."/>
        </authorList>
    </citation>
    <scope>NUCLEOTIDE SEQUENCE</scope>
    <source>
        <strain evidence="2">ON4</strain>
    </source>
</reference>
<dbReference type="RefSeq" id="WP_051266289.1">
    <property type="nucleotide sequence ID" value="NZ_CP028426.1"/>
</dbReference>
<organism evidence="2 3">
    <name type="scientific">Gulosibacter molinativorax</name>
    <dbReference type="NCBI Taxonomy" id="256821"/>
    <lineage>
        <taxon>Bacteria</taxon>
        <taxon>Bacillati</taxon>
        <taxon>Actinomycetota</taxon>
        <taxon>Actinomycetes</taxon>
        <taxon>Micrococcales</taxon>
        <taxon>Microbacteriaceae</taxon>
        <taxon>Gulosibacter</taxon>
    </lineage>
</organism>
<protein>
    <recommendedName>
        <fullName evidence="4">EcsC family protein</fullName>
    </recommendedName>
</protein>
<evidence type="ECO:0000313" key="3">
    <source>
        <dbReference type="Proteomes" id="UP001170379"/>
    </source>
</evidence>
<proteinExistence type="predicted"/>
<gene>
    <name evidence="2" type="ORF">C7K25_04425</name>
</gene>
<evidence type="ECO:0000256" key="1">
    <source>
        <dbReference type="SAM" id="Coils"/>
    </source>
</evidence>
<reference evidence="2" key="2">
    <citation type="journal article" date="2022" name="Sci. Rep.">
        <title>In silico prediction of the enzymes involved in the degradation of the herbicide molinate by Gulosibacter molinativorax ON4T.</title>
        <authorList>
            <person name="Lopes A.R."/>
            <person name="Bunin E."/>
            <person name="Viana A.T."/>
            <person name="Froufe H."/>
            <person name="Munoz-Merida A."/>
            <person name="Pinho D."/>
            <person name="Figueiredo J."/>
            <person name="Barroso C."/>
            <person name="Vaz-Moreira I."/>
            <person name="Bellanger X."/>
            <person name="Egas C."/>
            <person name="Nunes O.C."/>
        </authorList>
    </citation>
    <scope>NUCLEOTIDE SEQUENCE</scope>
    <source>
        <strain evidence="2">ON4</strain>
    </source>
</reference>
<feature type="coiled-coil region" evidence="1">
    <location>
        <begin position="264"/>
        <end position="291"/>
    </location>
</feature>
<accession>A0ABT7C687</accession>